<reference evidence="2 3" key="1">
    <citation type="journal article" date="2020" name="bioRxiv">
        <title>Sequence and annotation of 42 cannabis genomes reveals extensive copy number variation in cannabinoid synthesis and pathogen resistance genes.</title>
        <authorList>
            <person name="Mckernan K.J."/>
            <person name="Helbert Y."/>
            <person name="Kane L.T."/>
            <person name="Ebling H."/>
            <person name="Zhang L."/>
            <person name="Liu B."/>
            <person name="Eaton Z."/>
            <person name="Mclaughlin S."/>
            <person name="Kingan S."/>
            <person name="Baybayan P."/>
            <person name="Concepcion G."/>
            <person name="Jordan M."/>
            <person name="Riva A."/>
            <person name="Barbazuk W."/>
            <person name="Harkins T."/>
        </authorList>
    </citation>
    <scope>NUCLEOTIDE SEQUENCE [LARGE SCALE GENOMIC DNA]</scope>
    <source>
        <strain evidence="3">cv. Jamaican Lion 4</strain>
        <tissue evidence="2">Leaf</tissue>
    </source>
</reference>
<feature type="region of interest" description="Disordered" evidence="1">
    <location>
        <begin position="523"/>
        <end position="547"/>
    </location>
</feature>
<name>A0A7J6GFI4_CANSA</name>
<proteinExistence type="predicted"/>
<organism evidence="2 3">
    <name type="scientific">Cannabis sativa</name>
    <name type="common">Hemp</name>
    <name type="synonym">Marijuana</name>
    <dbReference type="NCBI Taxonomy" id="3483"/>
    <lineage>
        <taxon>Eukaryota</taxon>
        <taxon>Viridiplantae</taxon>
        <taxon>Streptophyta</taxon>
        <taxon>Embryophyta</taxon>
        <taxon>Tracheophyta</taxon>
        <taxon>Spermatophyta</taxon>
        <taxon>Magnoliopsida</taxon>
        <taxon>eudicotyledons</taxon>
        <taxon>Gunneridae</taxon>
        <taxon>Pentapetalae</taxon>
        <taxon>rosids</taxon>
        <taxon>fabids</taxon>
        <taxon>Rosales</taxon>
        <taxon>Cannabaceae</taxon>
        <taxon>Cannabis</taxon>
    </lineage>
</organism>
<dbReference type="AlphaFoldDB" id="A0A7J6GFI4"/>
<sequence length="547" mass="58040">MISEAAPLIYQQGQPEPITSTILISLGFSCKHVTSPVSRARESFISSLSRIFNAFLSSSSASLNVVVVSFSCSSDNEMAWLVMLSSPFNTVLGISTISSSTLKSLSSFFKYVSSPPSFANESFTSLSRIPSSLVLSCSVFLTASVAIGSGSFVSNADDNTSSTCSVEIGHVTSSSPTARVMQCRDSRSLMTSLFAITTSSDVVLILSLVISEYHKAPMYGQLPFARTHLLGLVQSSITPSTSVQISGEGESDCTSILHAKLFPSRKEPLLSVSVETKKVCTSLATSVTKHFSSEAISKLLTSSSILGSSSFKLVSLRSSITPSTSVQISDKGESDCTSTSTLVAKLFSSRATTKFSASSLVGFSVSSSLASSNSASFFIVIILLSSSSSTALVDNDSSTLVSSFKLPKHGNIMQKLKEEVPNMYYHNLCFALAISPSLMTEAIVAESPPKPAWLISEITFNLLVSLSSWFVSWHGVPETSLCFSSVISASRSPTSSATNEFGSSTRQRSGLLASSLQTMGAEGAVKKLPSSKFPKQSAKVGREKRIY</sequence>
<gene>
    <name evidence="2" type="ORF">F8388_021236</name>
</gene>
<feature type="region of interest" description="Disordered" evidence="1">
    <location>
        <begin position="491"/>
        <end position="510"/>
    </location>
</feature>
<evidence type="ECO:0000256" key="1">
    <source>
        <dbReference type="SAM" id="MobiDB-lite"/>
    </source>
</evidence>
<comment type="caution">
    <text evidence="2">The sequence shown here is derived from an EMBL/GenBank/DDBJ whole genome shotgun (WGS) entry which is preliminary data.</text>
</comment>
<accession>A0A7J6GFI4</accession>
<evidence type="ECO:0000313" key="2">
    <source>
        <dbReference type="EMBL" id="KAF4381608.1"/>
    </source>
</evidence>
<evidence type="ECO:0000313" key="3">
    <source>
        <dbReference type="Proteomes" id="UP000525078"/>
    </source>
</evidence>
<protein>
    <submittedName>
        <fullName evidence="2">Uncharacterized protein</fullName>
    </submittedName>
</protein>
<dbReference type="Proteomes" id="UP000525078">
    <property type="component" value="Unassembled WGS sequence"/>
</dbReference>
<dbReference type="EMBL" id="JAATIP010000060">
    <property type="protein sequence ID" value="KAF4381608.1"/>
    <property type="molecule type" value="Genomic_DNA"/>
</dbReference>